<gene>
    <name evidence="1" type="ORF">BIV57_01040</name>
</gene>
<evidence type="ECO:0000313" key="1">
    <source>
        <dbReference type="EMBL" id="OIV39451.1"/>
    </source>
</evidence>
<dbReference type="EMBL" id="MLCF01000002">
    <property type="protein sequence ID" value="OIV39451.1"/>
    <property type="molecule type" value="Genomic_DNA"/>
</dbReference>
<keyword evidence="2" id="KW-1185">Reference proteome</keyword>
<dbReference type="AlphaFoldDB" id="A0A1J7BL72"/>
<sequence length="183" mass="20808">MLKTWVVRPTGLPTVLRACHRCASSRFRTDGTFRVNAHHKRLDVWLLALCASCEETAKLTILERRHVRSIRPELLERMRDDDPALAFELLQDPAVRRRNRIALDWAGCWRLDTGGPSDHQGGQVVDAKVRFAARIPLRPVRLIAEGCGLSRSETERSIDEGRLVSATRLNGRRADDFAFTLTR</sequence>
<organism evidence="1 2">
    <name type="scientific">Mangrovactinospora gilvigrisea</name>
    <dbReference type="NCBI Taxonomy" id="1428644"/>
    <lineage>
        <taxon>Bacteria</taxon>
        <taxon>Bacillati</taxon>
        <taxon>Actinomycetota</taxon>
        <taxon>Actinomycetes</taxon>
        <taxon>Kitasatosporales</taxon>
        <taxon>Streptomycetaceae</taxon>
        <taxon>Mangrovactinospora</taxon>
    </lineage>
</organism>
<proteinExistence type="predicted"/>
<evidence type="ECO:0000313" key="2">
    <source>
        <dbReference type="Proteomes" id="UP000243342"/>
    </source>
</evidence>
<reference evidence="1 2" key="1">
    <citation type="submission" date="2016-10" db="EMBL/GenBank/DDBJ databases">
        <title>Genome sequence of Streptomyces gilvigriseus MUSC 26.</title>
        <authorList>
            <person name="Lee L.-H."/>
            <person name="Ser H.-L."/>
        </authorList>
    </citation>
    <scope>NUCLEOTIDE SEQUENCE [LARGE SCALE GENOMIC DNA]</scope>
    <source>
        <strain evidence="1 2">MUSC 26</strain>
    </source>
</reference>
<evidence type="ECO:0008006" key="3">
    <source>
        <dbReference type="Google" id="ProtNLM"/>
    </source>
</evidence>
<dbReference type="Pfam" id="PF06353">
    <property type="entry name" value="DUF1062"/>
    <property type="match status" value="1"/>
</dbReference>
<dbReference type="OrthoDB" id="9810886at2"/>
<dbReference type="Proteomes" id="UP000243342">
    <property type="component" value="Unassembled WGS sequence"/>
</dbReference>
<name>A0A1J7BL72_9ACTN</name>
<dbReference type="STRING" id="1428644.BIV57_01040"/>
<comment type="caution">
    <text evidence="1">The sequence shown here is derived from an EMBL/GenBank/DDBJ whole genome shotgun (WGS) entry which is preliminary data.</text>
</comment>
<dbReference type="RefSeq" id="WP_071654654.1">
    <property type="nucleotide sequence ID" value="NZ_MLCF01000002.1"/>
</dbReference>
<dbReference type="InterPro" id="IPR009412">
    <property type="entry name" value="DUF1062"/>
</dbReference>
<protein>
    <recommendedName>
        <fullName evidence="3">DUF1062 domain-containing protein</fullName>
    </recommendedName>
</protein>
<accession>A0A1J7BL72</accession>